<evidence type="ECO:0000256" key="1">
    <source>
        <dbReference type="SAM" id="SignalP"/>
    </source>
</evidence>
<dbReference type="InterPro" id="IPR038483">
    <property type="entry name" value="YcfL-like_sf"/>
</dbReference>
<accession>A0ABP0LRQ6</accession>
<dbReference type="InterPro" id="IPR052794">
    <property type="entry name" value="Mito_Ser_Protease_LACTB"/>
</dbReference>
<organism evidence="3 4">
    <name type="scientific">Durusdinium trenchii</name>
    <dbReference type="NCBI Taxonomy" id="1381693"/>
    <lineage>
        <taxon>Eukaryota</taxon>
        <taxon>Sar</taxon>
        <taxon>Alveolata</taxon>
        <taxon>Dinophyceae</taxon>
        <taxon>Suessiales</taxon>
        <taxon>Symbiodiniaceae</taxon>
        <taxon>Durusdinium</taxon>
    </lineage>
</organism>
<sequence length="665" mass="73805">MTTNLSMNRALLAACLVGALLASGCARWQPRVNTTQEAEREGKPQQIEDARLIWDKDLAKAVQLIGLIEGTAPNGFKKVEAELFNATRQRMAIRYRFEWFDAEGFAVAAPMDSFRDRALLSGERTRITAVAPNDQAVDFELEIIGARGTEVTTHGLNVQDIERVAEELSQSLIRSNYITADGDRAAIAVNRFVNNSSQINIDRDRVTNIIMQTFINSGQAVGYTPADFETLVTRGRLPERSYILDTKIYEDVAEIGRDLQVSYIFQMQLLDYTGDGVNPIIWVEEERMTTESRSAAVDQAVREEMERQELVGVAIGVVREGRVVYTAGFGLADRENEVPVTDDTMFRWASISKPVTAVAAMQLVERGELDLHADVRDYVTEFPDKGTPITTEQLLSHLSGIVHYSNGPVIRLAREYDSPNPYGSVILALDRFSPSPLVSEPGERYNYSTHAYILASAVVERAGKGTFWEQVQERICEPLGLETLQPDYQWIDIPNRAVGYRKIGEHVFRTTNTDVSWKLGGGGFISSVHDLARFAAALMNHELVGEATSLDMWTERRDREGESRNYGLGLNVSRCSESRERRPVDDRVHQQTHAGEMEAPDGHVVGKDDDRTAADAVMDDERLARHAVLVLLADGARDDGAGLVVAGNHVGVVSHGQIAHAAHEH</sequence>
<dbReference type="EMBL" id="CAXAMM010017383">
    <property type="protein sequence ID" value="CAK9041047.1"/>
    <property type="molecule type" value="Genomic_DNA"/>
</dbReference>
<dbReference type="PANTHER" id="PTHR46520:SF1">
    <property type="entry name" value="SERINE BETA-LACTAMASE-LIKE PROTEIN LACTB, MITOCHONDRIAL"/>
    <property type="match status" value="1"/>
</dbReference>
<protein>
    <submittedName>
        <fullName evidence="3">D-alanyl-D-alanine carboxypeptidase (DD-carboxypeptidase) (DD-peptidase)</fullName>
    </submittedName>
</protein>
<dbReference type="GO" id="GO:0004180">
    <property type="term" value="F:carboxypeptidase activity"/>
    <property type="evidence" value="ECO:0007669"/>
    <property type="project" value="UniProtKB-KW"/>
</dbReference>
<dbReference type="CDD" id="cd09030">
    <property type="entry name" value="DUF1425"/>
    <property type="match status" value="1"/>
</dbReference>
<reference evidence="3 4" key="1">
    <citation type="submission" date="2024-02" db="EMBL/GenBank/DDBJ databases">
        <authorList>
            <person name="Chen Y."/>
            <person name="Shah S."/>
            <person name="Dougan E. K."/>
            <person name="Thang M."/>
            <person name="Chan C."/>
        </authorList>
    </citation>
    <scope>NUCLEOTIDE SEQUENCE [LARGE SCALE GENOMIC DNA]</scope>
</reference>
<dbReference type="Pfam" id="PF00144">
    <property type="entry name" value="Beta-lactamase"/>
    <property type="match status" value="1"/>
</dbReference>
<name>A0ABP0LRQ6_9DINO</name>
<keyword evidence="3" id="KW-0121">Carboxypeptidase</keyword>
<keyword evidence="3" id="KW-0378">Hydrolase</keyword>
<evidence type="ECO:0000259" key="2">
    <source>
        <dbReference type="Pfam" id="PF00144"/>
    </source>
</evidence>
<dbReference type="Gene3D" id="3.40.710.10">
    <property type="entry name" value="DD-peptidase/beta-lactamase superfamily"/>
    <property type="match status" value="1"/>
</dbReference>
<dbReference type="Pfam" id="PF13036">
    <property type="entry name" value="LpoB"/>
    <property type="match status" value="1"/>
</dbReference>
<keyword evidence="3" id="KW-0645">Protease</keyword>
<dbReference type="InterPro" id="IPR010824">
    <property type="entry name" value="DUF1425"/>
</dbReference>
<gene>
    <name evidence="3" type="ORF">SCF082_LOCUS23768</name>
</gene>
<feature type="chain" id="PRO_5045157638" evidence="1">
    <location>
        <begin position="27"/>
        <end position="665"/>
    </location>
</feature>
<evidence type="ECO:0000313" key="3">
    <source>
        <dbReference type="EMBL" id="CAK9041047.1"/>
    </source>
</evidence>
<dbReference type="InterPro" id="IPR001466">
    <property type="entry name" value="Beta-lactam-related"/>
</dbReference>
<keyword evidence="1" id="KW-0732">Signal</keyword>
<dbReference type="Gene3D" id="2.60.40.3230">
    <property type="match status" value="1"/>
</dbReference>
<feature type="domain" description="Beta-lactamase-related" evidence="2">
    <location>
        <begin position="297"/>
        <end position="577"/>
    </location>
</feature>
<dbReference type="InterPro" id="IPR014094">
    <property type="entry name" value="LpoB"/>
</dbReference>
<dbReference type="PANTHER" id="PTHR46520">
    <property type="entry name" value="SERINE BETA-LACTAMASE-LIKE PROTEIN LACTB, MITOCHONDRIAL"/>
    <property type="match status" value="1"/>
</dbReference>
<feature type="signal peptide" evidence="1">
    <location>
        <begin position="1"/>
        <end position="26"/>
    </location>
</feature>
<keyword evidence="4" id="KW-1185">Reference proteome</keyword>
<evidence type="ECO:0000313" key="4">
    <source>
        <dbReference type="Proteomes" id="UP001642464"/>
    </source>
</evidence>
<dbReference type="SUPFAM" id="SSF56601">
    <property type="entry name" value="beta-lactamase/transpeptidase-like"/>
    <property type="match status" value="1"/>
</dbReference>
<dbReference type="Proteomes" id="UP001642464">
    <property type="component" value="Unassembled WGS sequence"/>
</dbReference>
<dbReference type="InterPro" id="IPR012338">
    <property type="entry name" value="Beta-lactam/transpept-like"/>
</dbReference>
<comment type="caution">
    <text evidence="3">The sequence shown here is derived from an EMBL/GenBank/DDBJ whole genome shotgun (WGS) entry which is preliminary data.</text>
</comment>
<dbReference type="Gene3D" id="3.40.50.10610">
    <property type="entry name" value="ABC-type transport auxiliary lipoprotein component"/>
    <property type="match status" value="1"/>
</dbReference>
<feature type="non-terminal residue" evidence="3">
    <location>
        <position position="665"/>
    </location>
</feature>
<proteinExistence type="predicted"/>
<dbReference type="Pfam" id="PF07233">
    <property type="entry name" value="DUF1425"/>
    <property type="match status" value="1"/>
</dbReference>